<evidence type="ECO:0000313" key="3">
    <source>
        <dbReference type="EMBL" id="TMR20737.1"/>
    </source>
</evidence>
<proteinExistence type="inferred from homology"/>
<dbReference type="SUPFAM" id="SSF51735">
    <property type="entry name" value="NAD(P)-binding Rossmann-fold domains"/>
    <property type="match status" value="1"/>
</dbReference>
<comment type="similarity">
    <text evidence="1">Belongs to the short-chain dehydrogenases/reductases (SDR) family.</text>
</comment>
<dbReference type="InterPro" id="IPR002347">
    <property type="entry name" value="SDR_fam"/>
</dbReference>
<dbReference type="Pfam" id="PF13561">
    <property type="entry name" value="adh_short_C2"/>
    <property type="match status" value="1"/>
</dbReference>
<dbReference type="OrthoDB" id="9803333at2"/>
<dbReference type="InterPro" id="IPR036291">
    <property type="entry name" value="NAD(P)-bd_dom_sf"/>
</dbReference>
<comment type="caution">
    <text evidence="3">The sequence shown here is derived from an EMBL/GenBank/DDBJ whole genome shotgun (WGS) entry which is preliminary data.</text>
</comment>
<dbReference type="GO" id="GO:0030497">
    <property type="term" value="P:fatty acid elongation"/>
    <property type="evidence" value="ECO:0007669"/>
    <property type="project" value="TreeGrafter"/>
</dbReference>
<name>A0A5S4FJ13_9ACTN</name>
<dbReference type="AlphaFoldDB" id="A0A5S4FJ13"/>
<reference evidence="3 4" key="1">
    <citation type="submission" date="2019-05" db="EMBL/GenBank/DDBJ databases">
        <title>Draft genome sequence of Nonomuraea turkmeniaca DSM 43926.</title>
        <authorList>
            <person name="Saricaoglu S."/>
            <person name="Isik K."/>
        </authorList>
    </citation>
    <scope>NUCLEOTIDE SEQUENCE [LARGE SCALE GENOMIC DNA]</scope>
    <source>
        <strain evidence="3 4">DSM 43926</strain>
    </source>
</reference>
<evidence type="ECO:0000256" key="1">
    <source>
        <dbReference type="ARBA" id="ARBA00006484"/>
    </source>
</evidence>
<organism evidence="3 4">
    <name type="scientific">Nonomuraea turkmeniaca</name>
    <dbReference type="NCBI Taxonomy" id="103838"/>
    <lineage>
        <taxon>Bacteria</taxon>
        <taxon>Bacillati</taxon>
        <taxon>Actinomycetota</taxon>
        <taxon>Actinomycetes</taxon>
        <taxon>Streptosporangiales</taxon>
        <taxon>Streptosporangiaceae</taxon>
        <taxon>Nonomuraea</taxon>
    </lineage>
</organism>
<dbReference type="Gene3D" id="3.40.50.720">
    <property type="entry name" value="NAD(P)-binding Rossmann-like Domain"/>
    <property type="match status" value="1"/>
</dbReference>
<protein>
    <submittedName>
        <fullName evidence="3">SDR family oxidoreductase</fullName>
    </submittedName>
</protein>
<keyword evidence="4" id="KW-1185">Reference proteome</keyword>
<dbReference type="EMBL" id="VCKY01000053">
    <property type="protein sequence ID" value="TMR20737.1"/>
    <property type="molecule type" value="Genomic_DNA"/>
</dbReference>
<gene>
    <name evidence="3" type="ORF">ETD86_17790</name>
</gene>
<evidence type="ECO:0000256" key="2">
    <source>
        <dbReference type="SAM" id="MobiDB-lite"/>
    </source>
</evidence>
<sequence length="250" mass="26959">MSSTALRNAARNEPEEGQKKGHGLVFGSRGGIGSEISRILSHKDINVHGIDRAEMSAHGINEWALDVTQPGLETWLEDHFRNHGLPRFFVWCIGVYDRRPLTEYGTVRMRTVLDTNLTALLVALRTVVAAAVEQRSPLRVVVVGSQASVNGGTDAVYAAAKAGCVAAVKSVAREYGRHGITANIVSPGPTNTTMAEVMGDERRRHYESTIPIGRFTEPLEVAAAAVWLLTEAPPAITGTVLDVDGGLVRR</sequence>
<evidence type="ECO:0000313" key="4">
    <source>
        <dbReference type="Proteomes" id="UP000309128"/>
    </source>
</evidence>
<dbReference type="PRINTS" id="PR00081">
    <property type="entry name" value="GDHRDH"/>
</dbReference>
<dbReference type="CDD" id="cd05233">
    <property type="entry name" value="SDR_c"/>
    <property type="match status" value="1"/>
</dbReference>
<dbReference type="PANTHER" id="PTHR42760">
    <property type="entry name" value="SHORT-CHAIN DEHYDROGENASES/REDUCTASES FAMILY MEMBER"/>
    <property type="match status" value="1"/>
</dbReference>
<accession>A0A5S4FJ13</accession>
<dbReference type="RefSeq" id="WP_138667270.1">
    <property type="nucleotide sequence ID" value="NZ_VCKY01000053.1"/>
</dbReference>
<dbReference type="Proteomes" id="UP000309128">
    <property type="component" value="Unassembled WGS sequence"/>
</dbReference>
<dbReference type="PANTHER" id="PTHR42760:SF40">
    <property type="entry name" value="3-OXOACYL-[ACYL-CARRIER-PROTEIN] REDUCTASE, CHLOROPLASTIC"/>
    <property type="match status" value="1"/>
</dbReference>
<dbReference type="GO" id="GO:0016616">
    <property type="term" value="F:oxidoreductase activity, acting on the CH-OH group of donors, NAD or NADP as acceptor"/>
    <property type="evidence" value="ECO:0007669"/>
    <property type="project" value="TreeGrafter"/>
</dbReference>
<feature type="region of interest" description="Disordered" evidence="2">
    <location>
        <begin position="1"/>
        <end position="26"/>
    </location>
</feature>
<feature type="compositionally biased region" description="Basic and acidic residues" evidence="2">
    <location>
        <begin position="10"/>
        <end position="19"/>
    </location>
</feature>